<dbReference type="InterPro" id="IPR018060">
    <property type="entry name" value="HTH_AraC"/>
</dbReference>
<evidence type="ECO:0000313" key="6">
    <source>
        <dbReference type="Proteomes" id="UP000759443"/>
    </source>
</evidence>
<dbReference type="EMBL" id="JAGGJU010000014">
    <property type="protein sequence ID" value="MBP1853028.1"/>
    <property type="molecule type" value="Genomic_DNA"/>
</dbReference>
<evidence type="ECO:0000313" key="5">
    <source>
        <dbReference type="EMBL" id="MBP1853028.1"/>
    </source>
</evidence>
<dbReference type="InterPro" id="IPR009057">
    <property type="entry name" value="Homeodomain-like_sf"/>
</dbReference>
<dbReference type="Proteomes" id="UP000759443">
    <property type="component" value="Unassembled WGS sequence"/>
</dbReference>
<protein>
    <submittedName>
        <fullName evidence="5">AraC-like DNA-binding protein</fullName>
    </submittedName>
</protein>
<evidence type="ECO:0000256" key="1">
    <source>
        <dbReference type="ARBA" id="ARBA00023015"/>
    </source>
</evidence>
<accession>A0ABS4E544</accession>
<evidence type="ECO:0000256" key="2">
    <source>
        <dbReference type="ARBA" id="ARBA00023125"/>
    </source>
</evidence>
<dbReference type="SUPFAM" id="SSF46689">
    <property type="entry name" value="Homeodomain-like"/>
    <property type="match status" value="2"/>
</dbReference>
<sequence length="296" mass="33093">MTFQPQMTNRIDGFSVTECFHRRYWNGMVADLWHVDCAPLAGGVYKGMHPRLFIALEAETGGPGGGFRMWCRGSTQVLHDCHRPAVSFIPAGMEMTSELRDIHRLRHLDIHFDAGVLARRLGGQVDAISFSEPRFLLAEERLTNLARLIAAECAAPDPLHNLYGEGLVQSLILAVLGVRSVPARRRSPLAGWQLRRAVEFIEANCLRAVRLEELSALTGLSETHFSHAFKAATGIPPQQWQMNARVERVKVRLTGSDVPLTTLAAEAGYADAAHFSRSFRRHVGMTPSAWRRLHRR</sequence>
<dbReference type="InterPro" id="IPR020449">
    <property type="entry name" value="Tscrpt_reg_AraC-type_HTH"/>
</dbReference>
<gene>
    <name evidence="5" type="ORF">J2Z17_004487</name>
</gene>
<dbReference type="InterPro" id="IPR050204">
    <property type="entry name" value="AraC_XylS_family_regulators"/>
</dbReference>
<dbReference type="InterPro" id="IPR018062">
    <property type="entry name" value="HTH_AraC-typ_CS"/>
</dbReference>
<organism evidence="5 6">
    <name type="scientific">Rhizobium halophytocola</name>
    <dbReference type="NCBI Taxonomy" id="735519"/>
    <lineage>
        <taxon>Bacteria</taxon>
        <taxon>Pseudomonadati</taxon>
        <taxon>Pseudomonadota</taxon>
        <taxon>Alphaproteobacteria</taxon>
        <taxon>Hyphomicrobiales</taxon>
        <taxon>Rhizobiaceae</taxon>
        <taxon>Rhizobium/Agrobacterium group</taxon>
        <taxon>Rhizobium</taxon>
    </lineage>
</organism>
<reference evidence="5 6" key="1">
    <citation type="submission" date="2021-03" db="EMBL/GenBank/DDBJ databases">
        <title>Genomic Encyclopedia of Type Strains, Phase IV (KMG-IV): sequencing the most valuable type-strain genomes for metagenomic binning, comparative biology and taxonomic classification.</title>
        <authorList>
            <person name="Goeker M."/>
        </authorList>
    </citation>
    <scope>NUCLEOTIDE SEQUENCE [LARGE SCALE GENOMIC DNA]</scope>
    <source>
        <strain evidence="5 6">DSM 21600</strain>
    </source>
</reference>
<evidence type="ECO:0000259" key="4">
    <source>
        <dbReference type="PROSITE" id="PS01124"/>
    </source>
</evidence>
<evidence type="ECO:0000256" key="3">
    <source>
        <dbReference type="ARBA" id="ARBA00023163"/>
    </source>
</evidence>
<comment type="caution">
    <text evidence="5">The sequence shown here is derived from an EMBL/GenBank/DDBJ whole genome shotgun (WGS) entry which is preliminary data.</text>
</comment>
<keyword evidence="3" id="KW-0804">Transcription</keyword>
<dbReference type="PANTHER" id="PTHR46796:SF14">
    <property type="entry name" value="TRANSCRIPTIONAL REGULATORY PROTEIN"/>
    <property type="match status" value="1"/>
</dbReference>
<dbReference type="RefSeq" id="WP_209948397.1">
    <property type="nucleotide sequence ID" value="NZ_JAGGJU010000014.1"/>
</dbReference>
<dbReference type="PRINTS" id="PR00032">
    <property type="entry name" value="HTHARAC"/>
</dbReference>
<dbReference type="PROSITE" id="PS00041">
    <property type="entry name" value="HTH_ARAC_FAMILY_1"/>
    <property type="match status" value="1"/>
</dbReference>
<dbReference type="Pfam" id="PF12833">
    <property type="entry name" value="HTH_18"/>
    <property type="match status" value="1"/>
</dbReference>
<proteinExistence type="predicted"/>
<keyword evidence="6" id="KW-1185">Reference proteome</keyword>
<dbReference type="PROSITE" id="PS01124">
    <property type="entry name" value="HTH_ARAC_FAMILY_2"/>
    <property type="match status" value="1"/>
</dbReference>
<dbReference type="PANTHER" id="PTHR46796">
    <property type="entry name" value="HTH-TYPE TRANSCRIPTIONAL ACTIVATOR RHAS-RELATED"/>
    <property type="match status" value="1"/>
</dbReference>
<dbReference type="SMART" id="SM00342">
    <property type="entry name" value="HTH_ARAC"/>
    <property type="match status" value="1"/>
</dbReference>
<feature type="domain" description="HTH araC/xylS-type" evidence="4">
    <location>
        <begin position="195"/>
        <end position="293"/>
    </location>
</feature>
<name>A0ABS4E544_9HYPH</name>
<keyword evidence="1" id="KW-0805">Transcription regulation</keyword>
<dbReference type="Gene3D" id="1.10.10.60">
    <property type="entry name" value="Homeodomain-like"/>
    <property type="match status" value="2"/>
</dbReference>
<keyword evidence="2" id="KW-0238">DNA-binding</keyword>